<accession>A0AAV0VFL8</accession>
<dbReference type="InterPro" id="IPR045249">
    <property type="entry name" value="HARBI1-like"/>
</dbReference>
<keyword evidence="7" id="KW-0539">Nucleus</keyword>
<dbReference type="GO" id="GO:0004518">
    <property type="term" value="F:nuclease activity"/>
    <property type="evidence" value="ECO:0007669"/>
    <property type="project" value="UniProtKB-KW"/>
</dbReference>
<evidence type="ECO:0000256" key="3">
    <source>
        <dbReference type="ARBA" id="ARBA00006958"/>
    </source>
</evidence>
<evidence type="ECO:0000256" key="4">
    <source>
        <dbReference type="ARBA" id="ARBA00022722"/>
    </source>
</evidence>
<name>A0AAV0VFL8_9HEMI</name>
<evidence type="ECO:0000313" key="9">
    <source>
        <dbReference type="EMBL" id="CAI6342996.1"/>
    </source>
</evidence>
<comment type="subcellular location">
    <subcellularLocation>
        <location evidence="2">Nucleus</location>
    </subcellularLocation>
</comment>
<gene>
    <name evidence="9" type="ORF">MEUPH1_LOCUS320</name>
</gene>
<dbReference type="AlphaFoldDB" id="A0AAV0VFL8"/>
<evidence type="ECO:0000313" key="10">
    <source>
        <dbReference type="Proteomes" id="UP001160148"/>
    </source>
</evidence>
<evidence type="ECO:0000256" key="2">
    <source>
        <dbReference type="ARBA" id="ARBA00004123"/>
    </source>
</evidence>
<dbReference type="Pfam" id="PF13359">
    <property type="entry name" value="DDE_Tnp_4"/>
    <property type="match status" value="1"/>
</dbReference>
<dbReference type="EMBL" id="CARXXK010000001">
    <property type="protein sequence ID" value="CAI6342996.1"/>
    <property type="molecule type" value="Genomic_DNA"/>
</dbReference>
<keyword evidence="6" id="KW-0378">Hydrolase</keyword>
<dbReference type="GO" id="GO:0016787">
    <property type="term" value="F:hydrolase activity"/>
    <property type="evidence" value="ECO:0007669"/>
    <property type="project" value="UniProtKB-KW"/>
</dbReference>
<organism evidence="9 10">
    <name type="scientific">Macrosiphum euphorbiae</name>
    <name type="common">potato aphid</name>
    <dbReference type="NCBI Taxonomy" id="13131"/>
    <lineage>
        <taxon>Eukaryota</taxon>
        <taxon>Metazoa</taxon>
        <taxon>Ecdysozoa</taxon>
        <taxon>Arthropoda</taxon>
        <taxon>Hexapoda</taxon>
        <taxon>Insecta</taxon>
        <taxon>Pterygota</taxon>
        <taxon>Neoptera</taxon>
        <taxon>Paraneoptera</taxon>
        <taxon>Hemiptera</taxon>
        <taxon>Sternorrhyncha</taxon>
        <taxon>Aphidomorpha</taxon>
        <taxon>Aphidoidea</taxon>
        <taxon>Aphididae</taxon>
        <taxon>Macrosiphini</taxon>
        <taxon>Macrosiphum</taxon>
    </lineage>
</organism>
<feature type="domain" description="DDE Tnp4" evidence="8">
    <location>
        <begin position="170"/>
        <end position="335"/>
    </location>
</feature>
<evidence type="ECO:0000256" key="5">
    <source>
        <dbReference type="ARBA" id="ARBA00022723"/>
    </source>
</evidence>
<keyword evidence="4" id="KW-0540">Nuclease</keyword>
<keyword evidence="10" id="KW-1185">Reference proteome</keyword>
<dbReference type="PANTHER" id="PTHR22930:SF269">
    <property type="entry name" value="NUCLEASE HARBI1-LIKE PROTEIN"/>
    <property type="match status" value="1"/>
</dbReference>
<evidence type="ECO:0000256" key="6">
    <source>
        <dbReference type="ARBA" id="ARBA00022801"/>
    </source>
</evidence>
<protein>
    <recommendedName>
        <fullName evidence="8">DDE Tnp4 domain-containing protein</fullName>
    </recommendedName>
</protein>
<keyword evidence="5" id="KW-0479">Metal-binding</keyword>
<comment type="cofactor">
    <cofactor evidence="1">
        <name>a divalent metal cation</name>
        <dbReference type="ChEBI" id="CHEBI:60240"/>
    </cofactor>
</comment>
<evidence type="ECO:0000256" key="1">
    <source>
        <dbReference type="ARBA" id="ARBA00001968"/>
    </source>
</evidence>
<dbReference type="GO" id="GO:0046872">
    <property type="term" value="F:metal ion binding"/>
    <property type="evidence" value="ECO:0007669"/>
    <property type="project" value="UniProtKB-KW"/>
</dbReference>
<evidence type="ECO:0000259" key="8">
    <source>
        <dbReference type="Pfam" id="PF13359"/>
    </source>
</evidence>
<comment type="caution">
    <text evidence="9">The sequence shown here is derived from an EMBL/GenBank/DDBJ whole genome shotgun (WGS) entry which is preliminary data.</text>
</comment>
<dbReference type="PANTHER" id="PTHR22930">
    <property type="match status" value="1"/>
</dbReference>
<comment type="similarity">
    <text evidence="3">Belongs to the HARBI1 family.</text>
</comment>
<sequence>MSRKRIIAMWLLYRRLRLRRKQRVRKYWVHPINERRNVMGTFNSLFEDLLADENKFFNYFRMSISSFDELHNRLKCSIQRQNTKMRDCIQPKEMLAVTLRYLASGCTFTDLHYTYRIGISTASMIVKEVCNAIWSVMKSKFLPTPSKENWETIALDFERNANFPHCIGAVDGKHIRIICPSGSGSMYYNYKQYNSLVLMAIADSNYRFVYVNIGSYGKDCDSAIFKRSEIWKSITMGTHQLPEPKCLPGTDSPNVPYFFVGDEAFALHKHLLRPFGGSNLSIEKKIFNYRLSRARRYIECAFGILSNKWRIFHRPINVEPDFAVDIVKACVVLHNFVRERDGILFEDSTTITGLEDLQPEYSSRGGLSANNIRQTLCDYFVNVGSVPWQMSKV</sequence>
<proteinExistence type="inferred from homology"/>
<dbReference type="InterPro" id="IPR027806">
    <property type="entry name" value="HARBI1_dom"/>
</dbReference>
<dbReference type="GO" id="GO:0005634">
    <property type="term" value="C:nucleus"/>
    <property type="evidence" value="ECO:0007669"/>
    <property type="project" value="UniProtKB-SubCell"/>
</dbReference>
<evidence type="ECO:0000256" key="7">
    <source>
        <dbReference type="ARBA" id="ARBA00023242"/>
    </source>
</evidence>
<dbReference type="Proteomes" id="UP001160148">
    <property type="component" value="Unassembled WGS sequence"/>
</dbReference>
<reference evidence="9 10" key="1">
    <citation type="submission" date="2023-01" db="EMBL/GenBank/DDBJ databases">
        <authorList>
            <person name="Whitehead M."/>
        </authorList>
    </citation>
    <scope>NUCLEOTIDE SEQUENCE [LARGE SCALE GENOMIC DNA]</scope>
</reference>